<dbReference type="EMBL" id="LASV01000694">
    <property type="protein sequence ID" value="KKA17196.1"/>
    <property type="molecule type" value="Genomic_DNA"/>
</dbReference>
<dbReference type="RefSeq" id="XP_013323808.1">
    <property type="nucleotide sequence ID" value="XM_013468354.1"/>
</dbReference>
<evidence type="ECO:0000256" key="1">
    <source>
        <dbReference type="SAM" id="MobiDB-lite"/>
    </source>
</evidence>
<feature type="non-terminal residue" evidence="2">
    <location>
        <position position="1"/>
    </location>
</feature>
<name>A0A0F4YH25_RASE3</name>
<evidence type="ECO:0000313" key="2">
    <source>
        <dbReference type="EMBL" id="KKA17196.1"/>
    </source>
</evidence>
<comment type="caution">
    <text evidence="2">The sequence shown here is derived from an EMBL/GenBank/DDBJ whole genome shotgun (WGS) entry which is preliminary data.</text>
</comment>
<sequence length="102" mass="11845">PVWDRSHSWPRNWWRVQSRHSREPRARDPSGSQRPPGKRRLHQPWRPVTSSTVNTAFFFLTTDFTHDEAPGIEAWVDPTRPDRQHRPGQGKEAVPDGENGSD</sequence>
<keyword evidence="3" id="KW-1185">Reference proteome</keyword>
<reference evidence="2 3" key="1">
    <citation type="submission" date="2015-04" db="EMBL/GenBank/DDBJ databases">
        <authorList>
            <person name="Heijne W.H."/>
            <person name="Fedorova N.D."/>
            <person name="Nierman W.C."/>
            <person name="Vollebregt A.W."/>
            <person name="Zhao Z."/>
            <person name="Wu L."/>
            <person name="Kumar M."/>
            <person name="Stam H."/>
            <person name="van den Berg M.A."/>
            <person name="Pel H.J."/>
        </authorList>
    </citation>
    <scope>NUCLEOTIDE SEQUENCE [LARGE SCALE GENOMIC DNA]</scope>
    <source>
        <strain evidence="2 3">CBS 393.64</strain>
    </source>
</reference>
<organism evidence="2 3">
    <name type="scientific">Rasamsonia emersonii (strain ATCC 16479 / CBS 393.64 / IMI 116815)</name>
    <dbReference type="NCBI Taxonomy" id="1408163"/>
    <lineage>
        <taxon>Eukaryota</taxon>
        <taxon>Fungi</taxon>
        <taxon>Dikarya</taxon>
        <taxon>Ascomycota</taxon>
        <taxon>Pezizomycotina</taxon>
        <taxon>Eurotiomycetes</taxon>
        <taxon>Eurotiomycetidae</taxon>
        <taxon>Eurotiales</taxon>
        <taxon>Trichocomaceae</taxon>
        <taxon>Rasamsonia</taxon>
    </lineage>
</organism>
<feature type="region of interest" description="Disordered" evidence="1">
    <location>
        <begin position="17"/>
        <end position="48"/>
    </location>
</feature>
<proteinExistence type="predicted"/>
<protein>
    <submittedName>
        <fullName evidence="2">Uncharacterized protein</fullName>
    </submittedName>
</protein>
<dbReference type="GeneID" id="25321122"/>
<evidence type="ECO:0000313" key="3">
    <source>
        <dbReference type="Proteomes" id="UP000053958"/>
    </source>
</evidence>
<dbReference type="AlphaFoldDB" id="A0A0F4YH25"/>
<accession>A0A0F4YH25</accession>
<dbReference type="Proteomes" id="UP000053958">
    <property type="component" value="Unassembled WGS sequence"/>
</dbReference>
<gene>
    <name evidence="2" type="ORF">T310_9118</name>
</gene>
<feature type="region of interest" description="Disordered" evidence="1">
    <location>
        <begin position="68"/>
        <end position="102"/>
    </location>
</feature>